<gene>
    <name evidence="1" type="ORF">H5410_001269</name>
</gene>
<dbReference type="AlphaFoldDB" id="A0A9J6AYJ1"/>
<name>A0A9J6AYJ1_SOLCO</name>
<proteinExistence type="predicted"/>
<evidence type="ECO:0000313" key="1">
    <source>
        <dbReference type="EMBL" id="KAG5629552.1"/>
    </source>
</evidence>
<keyword evidence="2" id="KW-1185">Reference proteome</keyword>
<reference evidence="1 2" key="1">
    <citation type="submission" date="2020-09" db="EMBL/GenBank/DDBJ databases">
        <title>De no assembly of potato wild relative species, Solanum commersonii.</title>
        <authorList>
            <person name="Cho K."/>
        </authorList>
    </citation>
    <scope>NUCLEOTIDE SEQUENCE [LARGE SCALE GENOMIC DNA]</scope>
    <source>
        <strain evidence="1">LZ3.2</strain>
        <tissue evidence="1">Leaf</tissue>
    </source>
</reference>
<comment type="caution">
    <text evidence="1">The sequence shown here is derived from an EMBL/GenBank/DDBJ whole genome shotgun (WGS) entry which is preliminary data.</text>
</comment>
<evidence type="ECO:0000313" key="2">
    <source>
        <dbReference type="Proteomes" id="UP000824120"/>
    </source>
</evidence>
<organism evidence="1 2">
    <name type="scientific">Solanum commersonii</name>
    <name type="common">Commerson's wild potato</name>
    <name type="synonym">Commerson's nightshade</name>
    <dbReference type="NCBI Taxonomy" id="4109"/>
    <lineage>
        <taxon>Eukaryota</taxon>
        <taxon>Viridiplantae</taxon>
        <taxon>Streptophyta</taxon>
        <taxon>Embryophyta</taxon>
        <taxon>Tracheophyta</taxon>
        <taxon>Spermatophyta</taxon>
        <taxon>Magnoliopsida</taxon>
        <taxon>eudicotyledons</taxon>
        <taxon>Gunneridae</taxon>
        <taxon>Pentapetalae</taxon>
        <taxon>asterids</taxon>
        <taxon>lamiids</taxon>
        <taxon>Solanales</taxon>
        <taxon>Solanaceae</taxon>
        <taxon>Solanoideae</taxon>
        <taxon>Solaneae</taxon>
        <taxon>Solanum</taxon>
    </lineage>
</organism>
<accession>A0A9J6AYJ1</accession>
<dbReference type="Proteomes" id="UP000824120">
    <property type="component" value="Chromosome 1"/>
</dbReference>
<sequence length="66" mass="7871">MDDWDKSWLGEGGDEVENVEQEVHNIFLKQFMDMVDKSNLAQRELQSKLTEFESMMMEQRAKDMKL</sequence>
<dbReference type="EMBL" id="JACXVP010000001">
    <property type="protein sequence ID" value="KAG5629552.1"/>
    <property type="molecule type" value="Genomic_DNA"/>
</dbReference>
<protein>
    <submittedName>
        <fullName evidence="1">Uncharacterized protein</fullName>
    </submittedName>
</protein>